<organism evidence="4">
    <name type="scientific">Corethron hystrix</name>
    <dbReference type="NCBI Taxonomy" id="216773"/>
    <lineage>
        <taxon>Eukaryota</taxon>
        <taxon>Sar</taxon>
        <taxon>Stramenopiles</taxon>
        <taxon>Ochrophyta</taxon>
        <taxon>Bacillariophyta</taxon>
        <taxon>Coscinodiscophyceae</taxon>
        <taxon>Corethrophycidae</taxon>
        <taxon>Corethrales</taxon>
        <taxon>Corethraceae</taxon>
        <taxon>Corethron</taxon>
    </lineage>
</organism>
<feature type="compositionally biased region" description="Polar residues" evidence="2">
    <location>
        <begin position="997"/>
        <end position="1026"/>
    </location>
</feature>
<dbReference type="PROSITE" id="PS50297">
    <property type="entry name" value="ANK_REP_REGION"/>
    <property type="match status" value="1"/>
</dbReference>
<accession>A0A7S1FUX9</accession>
<proteinExistence type="predicted"/>
<dbReference type="InterPro" id="IPR036770">
    <property type="entry name" value="Ankyrin_rpt-contain_sf"/>
</dbReference>
<evidence type="ECO:0000256" key="1">
    <source>
        <dbReference type="PROSITE-ProRule" id="PRU00023"/>
    </source>
</evidence>
<dbReference type="SUPFAM" id="SSF56112">
    <property type="entry name" value="Protein kinase-like (PK-like)"/>
    <property type="match status" value="1"/>
</dbReference>
<dbReference type="InterPro" id="IPR002110">
    <property type="entry name" value="Ankyrin_rpt"/>
</dbReference>
<keyword evidence="1" id="KW-0040">ANK repeat</keyword>
<dbReference type="SMART" id="SM00248">
    <property type="entry name" value="ANK"/>
    <property type="match status" value="4"/>
</dbReference>
<sequence length="1070" mass="118170">MKGILLKSSSSDQESSDCNSDDASSVQSEASVSKTSEVLFHRTVEAISMSNWKTCTNLIAVDPSITTMSLETHYDKMNILHIIASHNGEIPKGAMIKILSTKPEAMGMADLEGNLPLHIAAGNSHRAGLVKALLKGFHGGVAAKNHKGDTPLHIAARLGIDGEVIAKTIIEIFPRGITIANNLGQLPIHSACHSESISIETIRIILENHYRFHTNSCKIDDKGDSPIHLAIKARAKLGVIAAFHDADQTFFDSFLIPDSKGTLPLHTALQVKIDKGFLLLIIKAAPAAGRIPNCNGEMPIVTATANNYPDDVIQKILEVDMPIDLSQRLDIVERDHGHSWWHVVINCNDRYLAVIQDMIKKPTLRQLVSLLQCPGPEEGTIVGSSMSPVCGEIFKGQLRKFGKYEIFDVFDSNSREITTYKAHEFGAGTFSVDGKIFRVGNDDSGTSSELLIQKRKVSLRLFAFEEDFLSELHVRKMHKISSKFVEDIISVHEGDISQTMMENRKLFGIAFECPDHTLADVFQRSDIIAKGQRWMDRCRVVLKHIADGMKFVHQRGILHGELTPNNIGKFGDTWKIMGLGISTSFGHAMRGTPHHAIPPESVTSIAIDGGENYEEDDASVSSKPLGILKGSLSGNQRVKFHEKIDDGSRDNDFGFTDEEGDIDDAIRAKDKIIERLQQTIEEGTKKIVNAYAVRNYECSYSPERCLAGPTWDIWAFGLIMAQLIIGQSHLVPNKEMPIERLLLILNSFDEHYLENLKSQVNSIDGKIAADLLAHLLHPLPEERVSTMSKILKHKYFVPTKKPETSQQEKKMQSKTIQNFQKTVHKHNSEISKPVAPIPSITSGVKDAILEEPYTVYDGEDLDEWNGNETKAIKSFPGQKTKSKSLSKNRPLSPFRTNELVRSCSRSSRSGTVVSGMGMRQGSRASRDAHSPSKLSKVSSTIGRREGSISMRDSAPKLNKVGSRNMRSPSRLGRVSSTVGRREGAMSMRDSPPKLNRVGSTCSSSSPMRLKRSGSNCSNTSMLLSSKPSRDYSLPMTNSSPSKLKRISSITSAISNFSRRSLMKKSSFANE</sequence>
<dbReference type="AlphaFoldDB" id="A0A7S1FUX9"/>
<dbReference type="PANTHER" id="PTHR24121">
    <property type="entry name" value="NO MECHANORECEPTOR POTENTIAL C, ISOFORM D-RELATED"/>
    <property type="match status" value="1"/>
</dbReference>
<evidence type="ECO:0000256" key="2">
    <source>
        <dbReference type="SAM" id="MobiDB-lite"/>
    </source>
</evidence>
<reference evidence="4" key="1">
    <citation type="submission" date="2021-01" db="EMBL/GenBank/DDBJ databases">
        <authorList>
            <person name="Corre E."/>
            <person name="Pelletier E."/>
            <person name="Niang G."/>
            <person name="Scheremetjew M."/>
            <person name="Finn R."/>
            <person name="Kale V."/>
            <person name="Holt S."/>
            <person name="Cochrane G."/>
            <person name="Meng A."/>
            <person name="Brown T."/>
            <person name="Cohen L."/>
        </authorList>
    </citation>
    <scope>NUCLEOTIDE SEQUENCE</scope>
    <source>
        <strain evidence="4">308</strain>
    </source>
</reference>
<name>A0A7S1FUX9_9STRA</name>
<feature type="domain" description="Protein kinase" evidence="3">
    <location>
        <begin position="419"/>
        <end position="796"/>
    </location>
</feature>
<dbReference type="GO" id="GO:0005524">
    <property type="term" value="F:ATP binding"/>
    <property type="evidence" value="ECO:0007669"/>
    <property type="project" value="InterPro"/>
</dbReference>
<dbReference type="Gene3D" id="1.10.510.10">
    <property type="entry name" value="Transferase(Phosphotransferase) domain 1"/>
    <property type="match status" value="2"/>
</dbReference>
<feature type="compositionally biased region" description="Low complexity" evidence="2">
    <location>
        <begin position="902"/>
        <end position="917"/>
    </location>
</feature>
<dbReference type="PROSITE" id="PS50088">
    <property type="entry name" value="ANK_REPEAT"/>
    <property type="match status" value="1"/>
</dbReference>
<feature type="compositionally biased region" description="Polar residues" evidence="2">
    <location>
        <begin position="932"/>
        <end position="941"/>
    </location>
</feature>
<dbReference type="PROSITE" id="PS50011">
    <property type="entry name" value="PROTEIN_KINASE_DOM"/>
    <property type="match status" value="1"/>
</dbReference>
<dbReference type="Pfam" id="PF12796">
    <property type="entry name" value="Ank_2"/>
    <property type="match status" value="1"/>
</dbReference>
<dbReference type="SUPFAM" id="SSF48403">
    <property type="entry name" value="Ankyrin repeat"/>
    <property type="match status" value="1"/>
</dbReference>
<protein>
    <recommendedName>
        <fullName evidence="3">Protein kinase domain-containing protein</fullName>
    </recommendedName>
</protein>
<dbReference type="PANTHER" id="PTHR24121:SF23">
    <property type="entry name" value="NO MECHANORECEPTOR POTENTIAL C, ISOFORM H"/>
    <property type="match status" value="1"/>
</dbReference>
<evidence type="ECO:0000313" key="4">
    <source>
        <dbReference type="EMBL" id="CAD8889168.1"/>
    </source>
</evidence>
<feature type="region of interest" description="Disordered" evidence="2">
    <location>
        <begin position="1"/>
        <end position="29"/>
    </location>
</feature>
<dbReference type="SMART" id="SM00220">
    <property type="entry name" value="S_TKc"/>
    <property type="match status" value="1"/>
</dbReference>
<dbReference type="Gene3D" id="1.25.40.20">
    <property type="entry name" value="Ankyrin repeat-containing domain"/>
    <property type="match status" value="1"/>
</dbReference>
<evidence type="ECO:0000259" key="3">
    <source>
        <dbReference type="PROSITE" id="PS50011"/>
    </source>
</evidence>
<feature type="repeat" description="ANK" evidence="1">
    <location>
        <begin position="112"/>
        <end position="135"/>
    </location>
</feature>
<feature type="compositionally biased region" description="Low complexity" evidence="2">
    <location>
        <begin position="8"/>
        <end position="22"/>
    </location>
</feature>
<dbReference type="EMBL" id="HBFR01022808">
    <property type="protein sequence ID" value="CAD8889168.1"/>
    <property type="molecule type" value="Transcribed_RNA"/>
</dbReference>
<feature type="region of interest" description="Disordered" evidence="2">
    <location>
        <begin position="902"/>
        <end position="1042"/>
    </location>
</feature>
<dbReference type="InterPro" id="IPR011009">
    <property type="entry name" value="Kinase-like_dom_sf"/>
</dbReference>
<dbReference type="InterPro" id="IPR000719">
    <property type="entry name" value="Prot_kinase_dom"/>
</dbReference>
<gene>
    <name evidence="4" type="ORF">CHYS00102_LOCUS16371</name>
</gene>
<dbReference type="GO" id="GO:0004672">
    <property type="term" value="F:protein kinase activity"/>
    <property type="evidence" value="ECO:0007669"/>
    <property type="project" value="InterPro"/>
</dbReference>